<reference evidence="1 2" key="1">
    <citation type="submission" date="2024-09" db="EMBL/GenBank/DDBJ databases">
        <authorList>
            <person name="Sun Q."/>
            <person name="Mori K."/>
        </authorList>
    </citation>
    <scope>NUCLEOTIDE SEQUENCE [LARGE SCALE GENOMIC DNA]</scope>
    <source>
        <strain evidence="1 2">CECT 8064</strain>
    </source>
</reference>
<comment type="caution">
    <text evidence="1">The sequence shown here is derived from an EMBL/GenBank/DDBJ whole genome shotgun (WGS) entry which is preliminary data.</text>
</comment>
<proteinExistence type="predicted"/>
<keyword evidence="2" id="KW-1185">Reference proteome</keyword>
<gene>
    <name evidence="1" type="ORF">ACFFUV_22990</name>
</gene>
<protein>
    <submittedName>
        <fullName evidence="1">Uncharacterized protein</fullName>
    </submittedName>
</protein>
<dbReference type="Proteomes" id="UP001589645">
    <property type="component" value="Unassembled WGS sequence"/>
</dbReference>
<name>A0ABV5HUM1_9VIBR</name>
<accession>A0ABV5HUM1</accession>
<sequence length="150" mass="17550">MKYQNFICPYELALKLHELGVNSESEFYFVKEMKGGETQIDSVVQNTMRYSYRKEGDLIPAYMSHELGEILPSMINVSKSKIWDDWLQLTQYFPNKDSEYYETAYVRYNAYDSQTEVYSGFGDTEVESRAMLLIDLLDKKVLTLSDLNLN</sequence>
<evidence type="ECO:0000313" key="1">
    <source>
        <dbReference type="EMBL" id="MFB9137819.1"/>
    </source>
</evidence>
<dbReference type="EMBL" id="JBHMEP010000025">
    <property type="protein sequence ID" value="MFB9137819.1"/>
    <property type="molecule type" value="Genomic_DNA"/>
</dbReference>
<evidence type="ECO:0000313" key="2">
    <source>
        <dbReference type="Proteomes" id="UP001589645"/>
    </source>
</evidence>
<dbReference type="RefSeq" id="WP_390198144.1">
    <property type="nucleotide sequence ID" value="NZ_JBHMEP010000025.1"/>
</dbReference>
<organism evidence="1 2">
    <name type="scientific">Vibrio olivae</name>
    <dbReference type="NCBI Taxonomy" id="1243002"/>
    <lineage>
        <taxon>Bacteria</taxon>
        <taxon>Pseudomonadati</taxon>
        <taxon>Pseudomonadota</taxon>
        <taxon>Gammaproteobacteria</taxon>
        <taxon>Vibrionales</taxon>
        <taxon>Vibrionaceae</taxon>
        <taxon>Vibrio</taxon>
    </lineage>
</organism>